<evidence type="ECO:0000256" key="1">
    <source>
        <dbReference type="SAM" id="MobiDB-lite"/>
    </source>
</evidence>
<dbReference type="AlphaFoldDB" id="A0A6M3XHQ6"/>
<feature type="region of interest" description="Disordered" evidence="1">
    <location>
        <begin position="208"/>
        <end position="258"/>
    </location>
</feature>
<reference evidence="2" key="1">
    <citation type="submission" date="2020-03" db="EMBL/GenBank/DDBJ databases">
        <title>The deep terrestrial virosphere.</title>
        <authorList>
            <person name="Holmfeldt K."/>
            <person name="Nilsson E."/>
            <person name="Simone D."/>
            <person name="Lopez-Fernandez M."/>
            <person name="Wu X."/>
            <person name="de Brujin I."/>
            <person name="Lundin D."/>
            <person name="Andersson A."/>
            <person name="Bertilsson S."/>
            <person name="Dopson M."/>
        </authorList>
    </citation>
    <scope>NUCLEOTIDE SEQUENCE</scope>
    <source>
        <strain evidence="2">TM448B00749</strain>
    </source>
</reference>
<feature type="region of interest" description="Disordered" evidence="1">
    <location>
        <begin position="342"/>
        <end position="363"/>
    </location>
</feature>
<gene>
    <name evidence="2" type="ORF">TM448B00749_0015</name>
</gene>
<proteinExistence type="predicted"/>
<accession>A0A6M3XHQ6</accession>
<evidence type="ECO:0000313" key="2">
    <source>
        <dbReference type="EMBL" id="QJH96523.1"/>
    </source>
</evidence>
<name>A0A6M3XHQ6_9ZZZZ</name>
<protein>
    <submittedName>
        <fullName evidence="2">Uncharacterized protein</fullName>
    </submittedName>
</protein>
<sequence>MDYLKGGAREITEGVKSIPQLPGAIWDIATHPKQWPEVAGQGLKGYWETLNRYADWVTDVNMRGVGAPGTMSPEEAWKVADRPIEHMASNPLLALAPDVTDVVGLGRLFKKIPLEDKVSVTARTIQREIDDVWNDIPEIDAPWAGIDDVRLRQAAIDADPTEMVKTHSTHSPKSYADDVKSRHEYLYDDYQADQTTKSARERFFERGEELFEEQPKPESKIKLADKTPETPPEPSSKPSKQVEGTKTTPKAENAATGKYAVGLNSKNEVVLVKNGKVVQNKEMNKLPEIPLSKQELEEFGVLQKRKKTGDLDPEDDLDALKRYKKIMSNYLKRLNGELGDVKKKAPEVNPKPADLPKAKPAGGKREVKLKEFPDRDEVTVGEFTATRALKGDTVEGFITTTAHKATLSEYVEAIGKLYPEEKLAGKFKEGLKRFHHDSVAEALLAGKQVSPEVLKPYPDLVKLTDKLSKDTPKPTGGKEVVKPDSRLSLVENEKLRKKNPKADWEMTFEEWSDYYTNTPGLESSDMHITHVRNALKDGKPVPFEVYKKYPNLVKKYGSTKAKPAGGVEYEFDYKLSAEDSYNLYRVDTGYKGTFSEFKHNILLPSSKKK</sequence>
<organism evidence="2">
    <name type="scientific">viral metagenome</name>
    <dbReference type="NCBI Taxonomy" id="1070528"/>
    <lineage>
        <taxon>unclassified sequences</taxon>
        <taxon>metagenomes</taxon>
        <taxon>organismal metagenomes</taxon>
    </lineage>
</organism>
<dbReference type="EMBL" id="MT144654">
    <property type="protein sequence ID" value="QJH96523.1"/>
    <property type="molecule type" value="Genomic_DNA"/>
</dbReference>
<feature type="compositionally biased region" description="Basic and acidic residues" evidence="1">
    <location>
        <begin position="208"/>
        <end position="228"/>
    </location>
</feature>